<feature type="transmembrane region" description="Helical" evidence="8">
    <location>
        <begin position="152"/>
        <end position="170"/>
    </location>
</feature>
<keyword evidence="2" id="KW-0813">Transport</keyword>
<sequence>MSMTNEKTKSSAYNFINNVLNGTAIAIVVALIPNAVLKAALTALQSNYPAIKPYLVDYLNIITIFQFFIPVMAGFLIAHQFNMKPMQMIAVGGATFIGSGAWKAVEATIGDKTGQIFQLAGTGDLINAMVTAALAVAVIQLVGHHFGALEIILLPIVVGSGVGLLGYKLLPYVKQVTDTIGHVIETFVQYQPFVMSILICMSFAILILTPISTVAIGLAISLTGLSAGAASMGVGTTALYLVWATYKKNKPGVPTAIALGAMKMMMPNYLTHPIMSAGLLLSSAITAVLVPVFNLTGTPQTSGFGLVGLVGPIASLPSLGNNFLLMLLIWVAVPAVVTFLVHFLFTKVLKLYDEEIFVFKGSN</sequence>
<dbReference type="InterPro" id="IPR003352">
    <property type="entry name" value="PTS_EIIC"/>
</dbReference>
<keyword evidence="4 10" id="KW-0762">Sugar transport</keyword>
<evidence type="ECO:0000256" key="6">
    <source>
        <dbReference type="ARBA" id="ARBA00022989"/>
    </source>
</evidence>
<protein>
    <submittedName>
        <fullName evidence="10">PTS sugar transporter subunit IIC</fullName>
    </submittedName>
</protein>
<feature type="transmembrane region" description="Helical" evidence="8">
    <location>
        <begin position="12"/>
        <end position="32"/>
    </location>
</feature>
<evidence type="ECO:0000259" key="9">
    <source>
        <dbReference type="Pfam" id="PF13303"/>
    </source>
</evidence>
<keyword evidence="7 8" id="KW-0472">Membrane</keyword>
<evidence type="ECO:0000256" key="2">
    <source>
        <dbReference type="ARBA" id="ARBA00022448"/>
    </source>
</evidence>
<dbReference type="AlphaFoldDB" id="A0A929MN94"/>
<evidence type="ECO:0000313" key="10">
    <source>
        <dbReference type="EMBL" id="MBF0934347.1"/>
    </source>
</evidence>
<keyword evidence="3" id="KW-1003">Cell membrane</keyword>
<dbReference type="GO" id="GO:0005886">
    <property type="term" value="C:plasma membrane"/>
    <property type="evidence" value="ECO:0007669"/>
    <property type="project" value="UniProtKB-SubCell"/>
</dbReference>
<feature type="transmembrane region" description="Helical" evidence="8">
    <location>
        <begin position="214"/>
        <end position="243"/>
    </location>
</feature>
<evidence type="ECO:0000256" key="1">
    <source>
        <dbReference type="ARBA" id="ARBA00004651"/>
    </source>
</evidence>
<feature type="transmembrane region" description="Helical" evidence="8">
    <location>
        <begin position="58"/>
        <end position="78"/>
    </location>
</feature>
<reference evidence="10" key="1">
    <citation type="submission" date="2020-04" db="EMBL/GenBank/DDBJ databases">
        <title>Deep metagenomics examines the oral microbiome during advanced dental caries in children, revealing novel taxa and co-occurrences with host molecules.</title>
        <authorList>
            <person name="Baker J.L."/>
            <person name="Morton J.T."/>
            <person name="Dinis M."/>
            <person name="Alvarez R."/>
            <person name="Tran N.C."/>
            <person name="Knight R."/>
            <person name="Edlund A."/>
        </authorList>
    </citation>
    <scope>NUCLEOTIDE SEQUENCE</scope>
    <source>
        <strain evidence="10">JCVI_23_bin.16</strain>
    </source>
</reference>
<evidence type="ECO:0000256" key="5">
    <source>
        <dbReference type="ARBA" id="ARBA00022692"/>
    </source>
</evidence>
<accession>A0A929MN94</accession>
<dbReference type="Pfam" id="PF13303">
    <property type="entry name" value="PTS_EIIC_2"/>
    <property type="match status" value="1"/>
</dbReference>
<feature type="transmembrane region" description="Helical" evidence="8">
    <location>
        <begin position="269"/>
        <end position="293"/>
    </location>
</feature>
<dbReference type="EMBL" id="JABZFV010000015">
    <property type="protein sequence ID" value="MBF0934347.1"/>
    <property type="molecule type" value="Genomic_DNA"/>
</dbReference>
<comment type="caution">
    <text evidence="10">The sequence shown here is derived from an EMBL/GenBank/DDBJ whole genome shotgun (WGS) entry which is preliminary data.</text>
</comment>
<keyword evidence="5 8" id="KW-0812">Transmembrane</keyword>
<gene>
    <name evidence="10" type="ORF">HXK00_01730</name>
</gene>
<feature type="domain" description="Phosphotransferase system EIIC" evidence="9">
    <location>
        <begin position="18"/>
        <end position="357"/>
    </location>
</feature>
<evidence type="ECO:0000313" key="11">
    <source>
        <dbReference type="Proteomes" id="UP000757900"/>
    </source>
</evidence>
<evidence type="ECO:0000256" key="8">
    <source>
        <dbReference type="SAM" id="Phobius"/>
    </source>
</evidence>
<evidence type="ECO:0000256" key="4">
    <source>
        <dbReference type="ARBA" id="ARBA00022597"/>
    </source>
</evidence>
<dbReference type="GO" id="GO:0008982">
    <property type="term" value="F:protein-N(PI)-phosphohistidine-sugar phosphotransferase activity"/>
    <property type="evidence" value="ECO:0007669"/>
    <property type="project" value="InterPro"/>
</dbReference>
<dbReference type="GO" id="GO:0009401">
    <property type="term" value="P:phosphoenolpyruvate-dependent sugar phosphotransferase system"/>
    <property type="evidence" value="ECO:0007669"/>
    <property type="project" value="InterPro"/>
</dbReference>
<feature type="transmembrane region" description="Helical" evidence="8">
    <location>
        <begin position="323"/>
        <end position="345"/>
    </location>
</feature>
<organism evidence="10 11">
    <name type="scientific">Abiotrophia defectiva</name>
    <name type="common">Streptococcus defectivus</name>
    <dbReference type="NCBI Taxonomy" id="46125"/>
    <lineage>
        <taxon>Bacteria</taxon>
        <taxon>Bacillati</taxon>
        <taxon>Bacillota</taxon>
        <taxon>Bacilli</taxon>
        <taxon>Lactobacillales</taxon>
        <taxon>Aerococcaceae</taxon>
        <taxon>Abiotrophia</taxon>
    </lineage>
</organism>
<proteinExistence type="predicted"/>
<name>A0A929MN94_ABIDE</name>
<feature type="transmembrane region" description="Helical" evidence="8">
    <location>
        <begin position="190"/>
        <end position="208"/>
    </location>
</feature>
<dbReference type="RefSeq" id="WP_291429555.1">
    <property type="nucleotide sequence ID" value="NZ_CAJPUI010000009.1"/>
</dbReference>
<evidence type="ECO:0000256" key="7">
    <source>
        <dbReference type="ARBA" id="ARBA00023136"/>
    </source>
</evidence>
<feature type="transmembrane region" description="Helical" evidence="8">
    <location>
        <begin position="125"/>
        <end position="146"/>
    </location>
</feature>
<evidence type="ECO:0000256" key="3">
    <source>
        <dbReference type="ARBA" id="ARBA00022475"/>
    </source>
</evidence>
<keyword evidence="6 8" id="KW-1133">Transmembrane helix</keyword>
<dbReference type="Proteomes" id="UP000757900">
    <property type="component" value="Unassembled WGS sequence"/>
</dbReference>
<comment type="subcellular location">
    <subcellularLocation>
        <location evidence="1">Cell membrane</location>
        <topology evidence="1">Multi-pass membrane protein</topology>
    </subcellularLocation>
</comment>